<sequence>MKYSYAFALAAAQLASAHTTFQSFVIDGKDQGQHFAVRTPSNGNNPIKDVTSTAMICNGGTKADDTLEVAAGSDITFQWHHNDPATGSGDADEPIAASHKGPVMVYIAPAESDGEGAVWTKLYEDGLSGGKWGVDNFIANKGQITITLPDLAAGEYLIRPEMIGLHEGNREGGAQFYNGCGQIKVTGSGSASLPAEGVDMTKAYSASDPGVLFDMYSGATTYEVPGPKVWDGASGSGSGSTPSKTAAASSTAATSATATSAAAPATSAAATSAAAEATPVPSEAATSAAATSAAPAPSATQGSGSGSGSSTLPEEFTIQEFIAWLKETTGATGASKARRHARSFFG</sequence>
<evidence type="ECO:0000256" key="1">
    <source>
        <dbReference type="ARBA" id="ARBA00001973"/>
    </source>
</evidence>
<keyword evidence="7 11" id="KW-0119">Carbohydrate metabolism</keyword>
<name>A0A163FIK2_DIDRA</name>
<comment type="cofactor">
    <cofactor evidence="1">
        <name>Cu(2+)</name>
        <dbReference type="ChEBI" id="CHEBI:29036"/>
    </cofactor>
</comment>
<dbReference type="GO" id="GO:0005576">
    <property type="term" value="C:extracellular region"/>
    <property type="evidence" value="ECO:0007669"/>
    <property type="project" value="UniProtKB-SubCell"/>
</dbReference>
<dbReference type="GO" id="GO:0008810">
    <property type="term" value="F:cellulase activity"/>
    <property type="evidence" value="ECO:0007669"/>
    <property type="project" value="UniProtKB-UniRule"/>
</dbReference>
<evidence type="ECO:0000256" key="4">
    <source>
        <dbReference type="ARBA" id="ARBA00023001"/>
    </source>
</evidence>
<evidence type="ECO:0000259" key="13">
    <source>
        <dbReference type="Pfam" id="PF03443"/>
    </source>
</evidence>
<comment type="function">
    <text evidence="11">Lytic polysaccharide monooxygenase (LMPO) that depolymerizes crystalline and amorphous polysaccharides via the oxidation of scissile alpha- or beta-(1-4)-glycosidic bonds, yielding C1 and/or C4 oxidation products. Catalysis by LPMOs requires the reduction of the active-site copper from Cu(II) to Cu(I) by a reducing agent and H(2)O(2) or O(2) as a cosubstrate.</text>
</comment>
<comment type="catalytic activity">
    <reaction evidence="10 11">
        <text>[(1-&gt;4)-beta-D-glucosyl]n+m + reduced acceptor + O2 = 4-dehydro-beta-D-glucosyl-[(1-&gt;4)-beta-D-glucosyl]n-1 + [(1-&gt;4)-beta-D-glucosyl]m + acceptor + H2O.</text>
        <dbReference type="EC" id="1.14.99.56"/>
    </reaction>
</comment>
<dbReference type="OrthoDB" id="5558646at2759"/>
<comment type="caution">
    <text evidence="14">The sequence shown here is derived from an EMBL/GenBank/DDBJ whole genome shotgun (WGS) entry which is preliminary data.</text>
</comment>
<feature type="compositionally biased region" description="Low complexity" evidence="12">
    <location>
        <begin position="281"/>
        <end position="302"/>
    </location>
</feature>
<dbReference type="InterPro" id="IPR005103">
    <property type="entry name" value="AA9_LPMO"/>
</dbReference>
<keyword evidence="5" id="KW-0186">Copper</keyword>
<protein>
    <recommendedName>
        <fullName evidence="11">AA9 family lytic polysaccharide monooxygenase</fullName>
        <ecNumber evidence="11">1.14.99.56</ecNumber>
    </recommendedName>
    <alternativeName>
        <fullName evidence="11">Endo-beta-1,4-glucanase</fullName>
    </alternativeName>
    <alternativeName>
        <fullName evidence="11">Glycosyl hydrolase 61 family protein</fullName>
    </alternativeName>
</protein>
<keyword evidence="3 11" id="KW-0964">Secreted</keyword>
<dbReference type="PANTHER" id="PTHR33353:SF17">
    <property type="entry name" value="ENDO-BETA-1,4-GLUCANASE D"/>
    <property type="match status" value="1"/>
</dbReference>
<dbReference type="GO" id="GO:0030245">
    <property type="term" value="P:cellulose catabolic process"/>
    <property type="evidence" value="ECO:0007669"/>
    <property type="project" value="UniProtKB-UniRule"/>
</dbReference>
<dbReference type="EC" id="1.14.99.56" evidence="11"/>
<reference evidence="14 15" key="1">
    <citation type="journal article" date="2016" name="Sci. Rep.">
        <title>Draft genome sequencing and secretome analysis of fungal phytopathogen Ascochyta rabiei provides insight into the necrotrophic effector repertoire.</title>
        <authorList>
            <person name="Verma S."/>
            <person name="Gazara R.K."/>
            <person name="Nizam S."/>
            <person name="Parween S."/>
            <person name="Chattopadhyay D."/>
            <person name="Verma P.K."/>
        </authorList>
    </citation>
    <scope>NUCLEOTIDE SEQUENCE [LARGE SCALE GENOMIC DNA]</scope>
    <source>
        <strain evidence="14 15">ArDII</strain>
    </source>
</reference>
<proteinExistence type="inferred from homology"/>
<gene>
    <name evidence="14" type="ORF">ST47_g4460</name>
</gene>
<dbReference type="AlphaFoldDB" id="A0A163FIK2"/>
<dbReference type="InterPro" id="IPR049892">
    <property type="entry name" value="AA9"/>
</dbReference>
<evidence type="ECO:0000256" key="11">
    <source>
        <dbReference type="RuleBase" id="RU368122"/>
    </source>
</evidence>
<keyword evidence="8 11" id="KW-0624">Polysaccharide degradation</keyword>
<comment type="domain">
    <text evidence="11">Has a modular structure: an endo-beta-1,4-glucanase catalytic module at the N-terminus, a linker rich in serines and threonines, and a C-terminal carbohydrate-binding module (CBM).</text>
</comment>
<dbReference type="Proteomes" id="UP000076837">
    <property type="component" value="Unassembled WGS sequence"/>
</dbReference>
<evidence type="ECO:0000256" key="2">
    <source>
        <dbReference type="ARBA" id="ARBA00004613"/>
    </source>
</evidence>
<keyword evidence="4 11" id="KW-0136">Cellulose degradation</keyword>
<dbReference type="Pfam" id="PF03443">
    <property type="entry name" value="AA9"/>
    <property type="match status" value="1"/>
</dbReference>
<dbReference type="STRING" id="5454.A0A163FIK2"/>
<feature type="region of interest" description="Disordered" evidence="12">
    <location>
        <begin position="281"/>
        <end position="312"/>
    </location>
</feature>
<dbReference type="GO" id="GO:0030248">
    <property type="term" value="F:cellulose binding"/>
    <property type="evidence" value="ECO:0007669"/>
    <property type="project" value="UniProtKB-UniRule"/>
</dbReference>
<evidence type="ECO:0000313" key="15">
    <source>
        <dbReference type="Proteomes" id="UP000076837"/>
    </source>
</evidence>
<comment type="similarity">
    <text evidence="9">Belongs to the polysaccharide monooxygenase AA9 family.</text>
</comment>
<keyword evidence="15" id="KW-1185">Reference proteome</keyword>
<evidence type="ECO:0000313" key="14">
    <source>
        <dbReference type="EMBL" id="KZM24389.1"/>
    </source>
</evidence>
<dbReference type="Gene3D" id="2.70.50.70">
    <property type="match status" value="1"/>
</dbReference>
<dbReference type="EMBL" id="JYNV01000159">
    <property type="protein sequence ID" value="KZM24389.1"/>
    <property type="molecule type" value="Genomic_DNA"/>
</dbReference>
<dbReference type="PANTHER" id="PTHR33353">
    <property type="entry name" value="PUTATIVE (AFU_ORTHOLOGUE AFUA_1G12560)-RELATED"/>
    <property type="match status" value="1"/>
</dbReference>
<evidence type="ECO:0000256" key="6">
    <source>
        <dbReference type="ARBA" id="ARBA00023157"/>
    </source>
</evidence>
<keyword evidence="6 11" id="KW-1015">Disulfide bond</keyword>
<evidence type="ECO:0000256" key="5">
    <source>
        <dbReference type="ARBA" id="ARBA00023008"/>
    </source>
</evidence>
<evidence type="ECO:0000256" key="8">
    <source>
        <dbReference type="ARBA" id="ARBA00023326"/>
    </source>
</evidence>
<evidence type="ECO:0000256" key="12">
    <source>
        <dbReference type="SAM" id="MobiDB-lite"/>
    </source>
</evidence>
<evidence type="ECO:0000256" key="7">
    <source>
        <dbReference type="ARBA" id="ARBA00023277"/>
    </source>
</evidence>
<feature type="domain" description="Auxiliary Activity family 9 catalytic" evidence="13">
    <location>
        <begin position="18"/>
        <end position="220"/>
    </location>
</feature>
<organism evidence="14 15">
    <name type="scientific">Didymella rabiei</name>
    <name type="common">Chickpea ascochyta blight fungus</name>
    <name type="synonym">Mycosphaerella rabiei</name>
    <dbReference type="NCBI Taxonomy" id="5454"/>
    <lineage>
        <taxon>Eukaryota</taxon>
        <taxon>Fungi</taxon>
        <taxon>Dikarya</taxon>
        <taxon>Ascomycota</taxon>
        <taxon>Pezizomycotina</taxon>
        <taxon>Dothideomycetes</taxon>
        <taxon>Pleosporomycetidae</taxon>
        <taxon>Pleosporales</taxon>
        <taxon>Pleosporineae</taxon>
        <taxon>Didymellaceae</taxon>
        <taxon>Ascochyta</taxon>
    </lineage>
</organism>
<evidence type="ECO:0000256" key="10">
    <source>
        <dbReference type="ARBA" id="ARBA00045077"/>
    </source>
</evidence>
<accession>A0A163FIK2</accession>
<evidence type="ECO:0000256" key="3">
    <source>
        <dbReference type="ARBA" id="ARBA00022525"/>
    </source>
</evidence>
<evidence type="ECO:0000256" key="9">
    <source>
        <dbReference type="ARBA" id="ARBA00044502"/>
    </source>
</evidence>
<dbReference type="CDD" id="cd21175">
    <property type="entry name" value="LPMO_AA9"/>
    <property type="match status" value="1"/>
</dbReference>
<comment type="subcellular location">
    <subcellularLocation>
        <location evidence="2 11">Secreted</location>
    </subcellularLocation>
</comment>